<dbReference type="InterPro" id="IPR000157">
    <property type="entry name" value="TIR_dom"/>
</dbReference>
<dbReference type="GO" id="GO:0043123">
    <property type="term" value="P:positive regulation of canonical NF-kappaB signal transduction"/>
    <property type="evidence" value="ECO:0007669"/>
    <property type="project" value="TreeGrafter"/>
</dbReference>
<dbReference type="Bgee" id="ENSACLG00000000549">
    <property type="expression patterns" value="Expressed in spleen"/>
</dbReference>
<dbReference type="Gene3D" id="3.40.50.10140">
    <property type="entry name" value="Toll/interleukin-1 receptor homology (TIR) domain"/>
    <property type="match status" value="1"/>
</dbReference>
<reference evidence="3" key="2">
    <citation type="submission" date="2025-08" db="UniProtKB">
        <authorList>
            <consortium name="Ensembl"/>
        </authorList>
    </citation>
    <scope>IDENTIFICATION</scope>
</reference>
<dbReference type="GO" id="GO:0035663">
    <property type="term" value="F:Toll-like receptor 2 binding"/>
    <property type="evidence" value="ECO:0007669"/>
    <property type="project" value="TreeGrafter"/>
</dbReference>
<dbReference type="PANTHER" id="PTHR22662:SF0">
    <property type="entry name" value="TOLL_INTERLEUKIN-1 RECEPTOR DOMAIN-CONTAINING ADAPTER PROTEIN"/>
    <property type="match status" value="1"/>
</dbReference>
<gene>
    <name evidence="3" type="primary">TIRAP</name>
</gene>
<dbReference type="GO" id="GO:0034142">
    <property type="term" value="P:toll-like receptor 4 signaling pathway"/>
    <property type="evidence" value="ECO:0007669"/>
    <property type="project" value="TreeGrafter"/>
</dbReference>
<dbReference type="GeneTree" id="ENSGT00510000048428"/>
<feature type="domain" description="TIR" evidence="2">
    <location>
        <begin position="76"/>
        <end position="214"/>
    </location>
</feature>
<dbReference type="PROSITE" id="PS50104">
    <property type="entry name" value="TIR"/>
    <property type="match status" value="1"/>
</dbReference>
<keyword evidence="4" id="KW-1185">Reference proteome</keyword>
<dbReference type="InterPro" id="IPR017279">
    <property type="entry name" value="Tol-interleuk_rcpt_adapt_Tirap"/>
</dbReference>
<dbReference type="RefSeq" id="XP_026048879.1">
    <property type="nucleotide sequence ID" value="XM_026193094.1"/>
</dbReference>
<dbReference type="GO" id="GO:0035662">
    <property type="term" value="F:Toll-like receptor 4 binding"/>
    <property type="evidence" value="ECO:0007669"/>
    <property type="project" value="TreeGrafter"/>
</dbReference>
<dbReference type="Pfam" id="PF13676">
    <property type="entry name" value="TIR_2"/>
    <property type="match status" value="1"/>
</dbReference>
<feature type="compositionally biased region" description="Low complexity" evidence="1">
    <location>
        <begin position="226"/>
        <end position="235"/>
    </location>
</feature>
<name>A0A3P8N7L0_ASTCA</name>
<proteinExistence type="predicted"/>
<dbReference type="SMART" id="SM00255">
    <property type="entry name" value="TIR"/>
    <property type="match status" value="1"/>
</dbReference>
<reference evidence="3" key="1">
    <citation type="submission" date="2018-05" db="EMBL/GenBank/DDBJ databases">
        <authorList>
            <person name="Datahose"/>
        </authorList>
    </citation>
    <scope>NUCLEOTIDE SEQUENCE</scope>
</reference>
<evidence type="ECO:0000259" key="2">
    <source>
        <dbReference type="PROSITE" id="PS50104"/>
    </source>
</evidence>
<dbReference type="PANTHER" id="PTHR22662">
    <property type="entry name" value="TIRAP"/>
    <property type="match status" value="1"/>
</dbReference>
<dbReference type="GeneID" id="113036669"/>
<dbReference type="AlphaFoldDB" id="A0A3P8N7L0"/>
<dbReference type="Ensembl" id="ENSACLT00000000760.2">
    <property type="protein sequence ID" value="ENSACLP00000000740.1"/>
    <property type="gene ID" value="ENSACLG00000000549.2"/>
</dbReference>
<feature type="compositionally biased region" description="Low complexity" evidence="1">
    <location>
        <begin position="27"/>
        <end position="59"/>
    </location>
</feature>
<sequence length="291" mass="32553">MHGWFQKLLKSRGSLSKQHNKEATKGSVSSVSGALTSSSSTLPSCSSSSLSSSPGGTPSKPRQLPTVLSCELRWKRKYDLFVCHSSAQSDIEEATRLVSFLEDSPRSLRCFLWQRDACPGGAVCTEFCQAVENSHLRALLITPNFVQDDWCNYMMHQVLTEGPMSNRMIPLLHSLSHSQYPKELKFYYYIDLSRNPIQAYTLVNRTVLQYLEDLVKKEVTHNFQMSGSSSGLDGADSSKEDKLMSQHSPAGTAIPLEVMRKSHKHFSGISCDHQQQQLKNMTQEGRNLATD</sequence>
<dbReference type="GO" id="GO:0005737">
    <property type="term" value="C:cytoplasm"/>
    <property type="evidence" value="ECO:0007669"/>
    <property type="project" value="TreeGrafter"/>
</dbReference>
<dbReference type="STRING" id="8154.ENSACLP00000000740"/>
<feature type="region of interest" description="Disordered" evidence="1">
    <location>
        <begin position="226"/>
        <end position="247"/>
    </location>
</feature>
<feature type="compositionally biased region" description="Polar residues" evidence="1">
    <location>
        <begin position="272"/>
        <end position="291"/>
    </location>
</feature>
<evidence type="ECO:0000256" key="1">
    <source>
        <dbReference type="SAM" id="MobiDB-lite"/>
    </source>
</evidence>
<dbReference type="InterPro" id="IPR035897">
    <property type="entry name" value="Toll_tir_struct_dom_sf"/>
</dbReference>
<organism evidence="3 4">
    <name type="scientific">Astatotilapia calliptera</name>
    <name type="common">Eastern happy</name>
    <name type="synonym">Chromis callipterus</name>
    <dbReference type="NCBI Taxonomy" id="8154"/>
    <lineage>
        <taxon>Eukaryota</taxon>
        <taxon>Metazoa</taxon>
        <taxon>Chordata</taxon>
        <taxon>Craniata</taxon>
        <taxon>Vertebrata</taxon>
        <taxon>Euteleostomi</taxon>
        <taxon>Actinopterygii</taxon>
        <taxon>Neopterygii</taxon>
        <taxon>Teleostei</taxon>
        <taxon>Neoteleostei</taxon>
        <taxon>Acanthomorphata</taxon>
        <taxon>Ovalentaria</taxon>
        <taxon>Cichlomorphae</taxon>
        <taxon>Cichliformes</taxon>
        <taxon>Cichlidae</taxon>
        <taxon>African cichlids</taxon>
        <taxon>Pseudocrenilabrinae</taxon>
        <taxon>Haplochromini</taxon>
        <taxon>Astatotilapia</taxon>
    </lineage>
</organism>
<dbReference type="GO" id="GO:0032760">
    <property type="term" value="P:positive regulation of tumor necrosis factor production"/>
    <property type="evidence" value="ECO:0007669"/>
    <property type="project" value="TreeGrafter"/>
</dbReference>
<dbReference type="GO" id="GO:0005886">
    <property type="term" value="C:plasma membrane"/>
    <property type="evidence" value="ECO:0007669"/>
    <property type="project" value="TreeGrafter"/>
</dbReference>
<dbReference type="Proteomes" id="UP000265100">
    <property type="component" value="Chromosome 14"/>
</dbReference>
<dbReference type="GO" id="GO:2000343">
    <property type="term" value="P:positive regulation of chemokine (C-X-C motif) ligand 2 production"/>
    <property type="evidence" value="ECO:0007669"/>
    <property type="project" value="TreeGrafter"/>
</dbReference>
<protein>
    <recommendedName>
        <fullName evidence="2">TIR domain-containing protein</fullName>
    </recommendedName>
</protein>
<dbReference type="OMA" id="MHGWFQK"/>
<dbReference type="OrthoDB" id="9424455at2759"/>
<evidence type="ECO:0000313" key="4">
    <source>
        <dbReference type="Proteomes" id="UP000265100"/>
    </source>
</evidence>
<reference evidence="3" key="3">
    <citation type="submission" date="2025-09" db="UniProtKB">
        <authorList>
            <consortium name="Ensembl"/>
        </authorList>
    </citation>
    <scope>IDENTIFICATION</scope>
</reference>
<accession>A0A3P8N7L0</accession>
<feature type="region of interest" description="Disordered" evidence="1">
    <location>
        <begin position="1"/>
        <end position="64"/>
    </location>
</feature>
<dbReference type="SUPFAM" id="SSF52200">
    <property type="entry name" value="Toll/Interleukin receptor TIR domain"/>
    <property type="match status" value="1"/>
</dbReference>
<feature type="region of interest" description="Disordered" evidence="1">
    <location>
        <begin position="269"/>
        <end position="291"/>
    </location>
</feature>
<evidence type="ECO:0000313" key="3">
    <source>
        <dbReference type="Ensembl" id="ENSACLP00000000740.1"/>
    </source>
</evidence>